<dbReference type="Proteomes" id="UP000019373">
    <property type="component" value="Unassembled WGS sequence"/>
</dbReference>
<dbReference type="Pfam" id="PF17403">
    <property type="entry name" value="Nrap_D2"/>
    <property type="match status" value="1"/>
</dbReference>
<dbReference type="Gene3D" id="1.10.1410.10">
    <property type="match status" value="1"/>
</dbReference>
<keyword evidence="4" id="KW-1185">Reference proteome</keyword>
<evidence type="ECO:0000313" key="3">
    <source>
        <dbReference type="EMBL" id="ERF71394.1"/>
    </source>
</evidence>
<dbReference type="HOGENOM" id="CLU_1396308_0_0_1"/>
<sequence>MHRFESGNLHASQLNSPHNKHATRGARLSSAKAKIQIYFLSELFKAILQFLAAKDLTDPLLLNGATCEIPKSDAPVLFDGAGQINLLFKMTCWSYQLLRQEARATIEAFSSKAVDIFESIFVKRLDQDCIQGAFEDEPQLGGILQSNTYPDEVSIDSELSSPIKLVVMGQDDGCMLVQKEVKSSLGDRWGEAWDS</sequence>
<dbReference type="EMBL" id="KE721216">
    <property type="protein sequence ID" value="ERF71394.1"/>
    <property type="molecule type" value="Genomic_DNA"/>
</dbReference>
<dbReference type="RefSeq" id="XP_007802953.1">
    <property type="nucleotide sequence ID" value="XM_007804762.1"/>
</dbReference>
<evidence type="ECO:0000259" key="2">
    <source>
        <dbReference type="Pfam" id="PF17403"/>
    </source>
</evidence>
<dbReference type="OrthoDB" id="10251401at2759"/>
<organism evidence="3 4">
    <name type="scientific">Endocarpon pusillum (strain Z07020 / HMAS-L-300199)</name>
    <name type="common">Lichen-forming fungus</name>
    <dbReference type="NCBI Taxonomy" id="1263415"/>
    <lineage>
        <taxon>Eukaryota</taxon>
        <taxon>Fungi</taxon>
        <taxon>Dikarya</taxon>
        <taxon>Ascomycota</taxon>
        <taxon>Pezizomycotina</taxon>
        <taxon>Eurotiomycetes</taxon>
        <taxon>Chaetothyriomycetidae</taxon>
        <taxon>Verrucariales</taxon>
        <taxon>Verrucariaceae</taxon>
        <taxon>Endocarpon</taxon>
    </lineage>
</organism>
<feature type="region of interest" description="Disordered" evidence="1">
    <location>
        <begin position="1"/>
        <end position="25"/>
    </location>
</feature>
<gene>
    <name evidence="3" type="ORF">EPUS_07422</name>
</gene>
<proteinExistence type="predicted"/>
<reference evidence="4" key="1">
    <citation type="journal article" date="2014" name="BMC Genomics">
        <title>Genome characteristics reveal the impact of lichenization on lichen-forming fungus Endocarpon pusillum Hedwig (Verrucariales, Ascomycota).</title>
        <authorList>
            <person name="Wang Y.-Y."/>
            <person name="Liu B."/>
            <person name="Zhang X.-Y."/>
            <person name="Zhou Q.-M."/>
            <person name="Zhang T."/>
            <person name="Li H."/>
            <person name="Yu Y.-F."/>
            <person name="Zhang X.-L."/>
            <person name="Hao X.-Y."/>
            <person name="Wang M."/>
            <person name="Wang L."/>
            <person name="Wei J.-C."/>
        </authorList>
    </citation>
    <scope>NUCLEOTIDE SEQUENCE [LARGE SCALE GENOMIC DNA]</scope>
    <source>
        <strain evidence="4">Z07020 / HMAS-L-300199</strain>
    </source>
</reference>
<evidence type="ECO:0000313" key="4">
    <source>
        <dbReference type="Proteomes" id="UP000019373"/>
    </source>
</evidence>
<dbReference type="InterPro" id="IPR035367">
    <property type="entry name" value="Nrap_D2"/>
</dbReference>
<dbReference type="AlphaFoldDB" id="U1HQM3"/>
<dbReference type="GeneID" id="19242305"/>
<feature type="domain" description="Nrap protein" evidence="2">
    <location>
        <begin position="42"/>
        <end position="123"/>
    </location>
</feature>
<evidence type="ECO:0000256" key="1">
    <source>
        <dbReference type="SAM" id="MobiDB-lite"/>
    </source>
</evidence>
<name>U1HQM3_ENDPU</name>
<protein>
    <recommendedName>
        <fullName evidence="2">Nrap protein domain-containing protein</fullName>
    </recommendedName>
</protein>
<accession>U1HQM3</accession>